<protein>
    <recommendedName>
        <fullName evidence="5">Pyruvate flavodoxin/ferredoxin oxidoreductase pyrimidine binding domain-containing protein</fullName>
    </recommendedName>
</protein>
<dbReference type="Gene3D" id="3.40.50.920">
    <property type="match status" value="1"/>
</dbReference>
<keyword evidence="1" id="KW-0560">Oxidoreductase</keyword>
<comment type="caution">
    <text evidence="4">The sequence shown here is derived from an EMBL/GenBank/DDBJ whole genome shotgun (WGS) entry which is preliminary data.</text>
</comment>
<dbReference type="FunFam" id="3.40.50.920:FF:000010">
    <property type="entry name" value="Pyruvate ferredoxin oxidoreductase, alpha subunit"/>
    <property type="match status" value="1"/>
</dbReference>
<dbReference type="SUPFAM" id="SSF52922">
    <property type="entry name" value="TK C-terminal domain-like"/>
    <property type="match status" value="1"/>
</dbReference>
<sequence>MVEEKRFISGDDAVAFGARLARPHVISAYPITPQTVVVERLSEMVEDGSLKADFMHVESEHSAISAAMGVSVAGARVFTATSSQGLLYMAEGLFYSAGGRFPIVMMNANRSLALPWSIYGDQSDSLSQLNSGWIQVYVEDAQEVLDMIIQAYRIAEDPSVLTPFMVNLDGFLLTHTYEPVSIPDQAGVDAFLPPFSTHNKISFEKPLNMGFSTTPQDNLEYKYQQHQAMLDSVEVIQKVDSEFAERFGRGYGGLVEEYFCNDAEVILVTLGSVTGTTRVVVDRMRDTGRRVGLLKIRYMRPFPVNEVNRVCKTVKRVGIIDRDISFGYEGTVFTNVNSALSRLGNPPETVNFVCGLGGRDIPKEDLEGMFLQRLDSYVGRTSVSGKSHSMKIFYAQCFSSRSNTGQQRGCAGKHGNHGIGGEGHLRIYESNR</sequence>
<dbReference type="InterPro" id="IPR050722">
    <property type="entry name" value="Pyruvate:ferred/Flavod_OxRd"/>
</dbReference>
<dbReference type="InterPro" id="IPR029061">
    <property type="entry name" value="THDP-binding"/>
</dbReference>
<dbReference type="GO" id="GO:0006979">
    <property type="term" value="P:response to oxidative stress"/>
    <property type="evidence" value="ECO:0007669"/>
    <property type="project" value="TreeGrafter"/>
</dbReference>
<dbReference type="Pfam" id="PF17147">
    <property type="entry name" value="PFOR_II"/>
    <property type="match status" value="1"/>
</dbReference>
<proteinExistence type="predicted"/>
<name>X1AYT6_9ZZZZ</name>
<gene>
    <name evidence="4" type="ORF">S01H4_14857</name>
</gene>
<dbReference type="GO" id="GO:0019752">
    <property type="term" value="P:carboxylic acid metabolic process"/>
    <property type="evidence" value="ECO:0007669"/>
    <property type="project" value="UniProtKB-ARBA"/>
</dbReference>
<dbReference type="PANTHER" id="PTHR32154:SF0">
    <property type="entry name" value="PYRUVATE-FLAVODOXIN OXIDOREDUCTASE-RELATED"/>
    <property type="match status" value="1"/>
</dbReference>
<evidence type="ECO:0000259" key="2">
    <source>
        <dbReference type="Pfam" id="PF01855"/>
    </source>
</evidence>
<dbReference type="AlphaFoldDB" id="X1AYT6"/>
<organism evidence="4">
    <name type="scientific">marine sediment metagenome</name>
    <dbReference type="NCBI Taxonomy" id="412755"/>
    <lineage>
        <taxon>unclassified sequences</taxon>
        <taxon>metagenomes</taxon>
        <taxon>ecological metagenomes</taxon>
    </lineage>
</organism>
<evidence type="ECO:0000313" key="4">
    <source>
        <dbReference type="EMBL" id="GAG64906.1"/>
    </source>
</evidence>
<evidence type="ECO:0000259" key="3">
    <source>
        <dbReference type="Pfam" id="PF17147"/>
    </source>
</evidence>
<dbReference type="InterPro" id="IPR002880">
    <property type="entry name" value="Pyrv_Fd/Flavodoxin_OxRdtase_N"/>
</dbReference>
<dbReference type="SUPFAM" id="SSF52518">
    <property type="entry name" value="Thiamin diphosphate-binding fold (THDP-binding)"/>
    <property type="match status" value="1"/>
</dbReference>
<reference evidence="4" key="1">
    <citation type="journal article" date="2014" name="Front. Microbiol.">
        <title>High frequency of phylogenetically diverse reductive dehalogenase-homologous genes in deep subseafloor sedimentary metagenomes.</title>
        <authorList>
            <person name="Kawai M."/>
            <person name="Futagami T."/>
            <person name="Toyoda A."/>
            <person name="Takaki Y."/>
            <person name="Nishi S."/>
            <person name="Hori S."/>
            <person name="Arai W."/>
            <person name="Tsubouchi T."/>
            <person name="Morono Y."/>
            <person name="Uchiyama I."/>
            <person name="Ito T."/>
            <person name="Fujiyama A."/>
            <person name="Inagaki F."/>
            <person name="Takami H."/>
        </authorList>
    </citation>
    <scope>NUCLEOTIDE SEQUENCE</scope>
    <source>
        <strain evidence="4">Expedition CK06-06</strain>
    </source>
</reference>
<dbReference type="PANTHER" id="PTHR32154">
    <property type="entry name" value="PYRUVATE-FLAVODOXIN OXIDOREDUCTASE-RELATED"/>
    <property type="match status" value="1"/>
</dbReference>
<dbReference type="CDD" id="cd07034">
    <property type="entry name" value="TPP_PYR_PFOR_IOR-alpha_like"/>
    <property type="match status" value="1"/>
</dbReference>
<dbReference type="Pfam" id="PF01855">
    <property type="entry name" value="POR_N"/>
    <property type="match status" value="1"/>
</dbReference>
<evidence type="ECO:0008006" key="5">
    <source>
        <dbReference type="Google" id="ProtNLM"/>
    </source>
</evidence>
<accession>X1AYT6</accession>
<dbReference type="InterPro" id="IPR033412">
    <property type="entry name" value="PFOR_II"/>
</dbReference>
<dbReference type="InterPro" id="IPR009014">
    <property type="entry name" value="Transketo_C/PFOR_II"/>
</dbReference>
<feature type="domain" description="Pyruvate:ferredoxin oxidoreductase core" evidence="3">
    <location>
        <begin position="263"/>
        <end position="365"/>
    </location>
</feature>
<dbReference type="EMBL" id="BART01006512">
    <property type="protein sequence ID" value="GAG64906.1"/>
    <property type="molecule type" value="Genomic_DNA"/>
</dbReference>
<dbReference type="FunFam" id="3.40.50.970:FF:000012">
    <property type="entry name" value="Pyruvate:ferredoxin (Flavodoxin) oxidoreductase"/>
    <property type="match status" value="1"/>
</dbReference>
<dbReference type="Gene3D" id="3.40.50.970">
    <property type="match status" value="1"/>
</dbReference>
<dbReference type="GO" id="GO:0016903">
    <property type="term" value="F:oxidoreductase activity, acting on the aldehyde or oxo group of donors"/>
    <property type="evidence" value="ECO:0007669"/>
    <property type="project" value="UniProtKB-ARBA"/>
</dbReference>
<evidence type="ECO:0000256" key="1">
    <source>
        <dbReference type="ARBA" id="ARBA00023002"/>
    </source>
</evidence>
<feature type="domain" description="Pyruvate flavodoxin/ferredoxin oxidoreductase pyrimidine binding" evidence="2">
    <location>
        <begin position="17"/>
        <end position="239"/>
    </location>
</feature>